<dbReference type="PROSITE" id="PS50893">
    <property type="entry name" value="ABC_TRANSPORTER_2"/>
    <property type="match status" value="1"/>
</dbReference>
<comment type="function">
    <text evidence="6">Part of the ABC transporter complex HmuTUV involved in hemin import. Responsible for energy coupling to the transport system.</text>
</comment>
<dbReference type="InterPro" id="IPR017871">
    <property type="entry name" value="ABC_transporter-like_CS"/>
</dbReference>
<evidence type="ECO:0000256" key="2">
    <source>
        <dbReference type="ARBA" id="ARBA00022448"/>
    </source>
</evidence>
<evidence type="ECO:0000256" key="4">
    <source>
        <dbReference type="ARBA" id="ARBA00022840"/>
    </source>
</evidence>
<dbReference type="PROSITE" id="PS00211">
    <property type="entry name" value="ABC_TRANSPORTER_1"/>
    <property type="match status" value="1"/>
</dbReference>
<evidence type="ECO:0000313" key="8">
    <source>
        <dbReference type="EMBL" id="AHK70589.1"/>
    </source>
</evidence>
<evidence type="ECO:0000256" key="3">
    <source>
        <dbReference type="ARBA" id="ARBA00022741"/>
    </source>
</evidence>
<dbReference type="GeneID" id="56904902"/>
<evidence type="ECO:0000259" key="7">
    <source>
        <dbReference type="PROSITE" id="PS50893"/>
    </source>
</evidence>
<evidence type="ECO:0000256" key="5">
    <source>
        <dbReference type="ARBA" id="ARBA00022967"/>
    </source>
</evidence>
<reference evidence="8 9" key="1">
    <citation type="journal article" date="2015" name="Appl. Microbiol. Biotechnol.">
        <title>The consequence of an additional NADH dehydrogenase paralog on the growth of Gluconobacter oxydans DSM3504.</title>
        <authorList>
            <person name="Kostner D."/>
            <person name="Luchterhand B."/>
            <person name="Junker A."/>
            <person name="Volland S."/>
            <person name="Daniel R."/>
            <person name="Buchs J."/>
            <person name="Liebl W."/>
            <person name="Ehrenreich A."/>
        </authorList>
    </citation>
    <scope>NUCLEOTIDE SEQUENCE [LARGE SCALE GENOMIC DNA]</scope>
    <source>
        <strain evidence="8">DSM 3504</strain>
    </source>
</reference>
<dbReference type="Gene3D" id="3.40.50.300">
    <property type="entry name" value="P-loop containing nucleotide triphosphate hydrolases"/>
    <property type="match status" value="1"/>
</dbReference>
<organism evidence="8 9">
    <name type="scientific">Gluconobacter oxydans DSM 3504</name>
    <dbReference type="NCBI Taxonomy" id="1288313"/>
    <lineage>
        <taxon>Bacteria</taxon>
        <taxon>Pseudomonadati</taxon>
        <taxon>Pseudomonadota</taxon>
        <taxon>Alphaproteobacteria</taxon>
        <taxon>Acetobacterales</taxon>
        <taxon>Acetobacteraceae</taxon>
        <taxon>Gluconobacter</taxon>
    </lineage>
</organism>
<dbReference type="SMART" id="SM00382">
    <property type="entry name" value="AAA"/>
    <property type="match status" value="1"/>
</dbReference>
<dbReference type="EMBL" id="CP004373">
    <property type="protein sequence ID" value="AHK70589.1"/>
    <property type="molecule type" value="Genomic_DNA"/>
</dbReference>
<comment type="similarity">
    <text evidence="1">Belongs to the ABC transporter superfamily.</text>
</comment>
<keyword evidence="2" id="KW-0813">Transport</keyword>
<dbReference type="KEGG" id="goy:GLS_c06750"/>
<evidence type="ECO:0000256" key="1">
    <source>
        <dbReference type="ARBA" id="ARBA00005417"/>
    </source>
</evidence>
<dbReference type="GO" id="GO:0005524">
    <property type="term" value="F:ATP binding"/>
    <property type="evidence" value="ECO:0007669"/>
    <property type="project" value="UniProtKB-KW"/>
</dbReference>
<dbReference type="AlphaFoldDB" id="A0A067Z2S3"/>
<accession>A0A067Z2S3</accession>
<gene>
    <name evidence="8" type="ORF">GLS_c06750</name>
</gene>
<sequence>MTLLSCRNLGFRQPRGTVPVLEGIDLSLEKGELVGLLGLNGAGKSTLLRLLMGFLTPSVGDVFLEGRSLREWSASAIARHLAYVPQSHVATFPYTVRRMVELGRVPYSGLTGRLSWEDRLAVDAALERMGLAGFADRPVTELSGGERQRVVLARAIAQDAQGLLLDEPMTGLDYGYQLRLMALLADLAREGRLVMLTSHRPEELYVRASRVLVLDHGRIDADGPPQDVVTAQRMSALYGVPLTQTDHAGNRFFHHGRDEK</sequence>
<dbReference type="Proteomes" id="UP000031656">
    <property type="component" value="Chromosome"/>
</dbReference>
<dbReference type="SUPFAM" id="SSF52540">
    <property type="entry name" value="P-loop containing nucleoside triphosphate hydrolases"/>
    <property type="match status" value="1"/>
</dbReference>
<feature type="domain" description="ABC transporter" evidence="7">
    <location>
        <begin position="4"/>
        <end position="241"/>
    </location>
</feature>
<dbReference type="InterPro" id="IPR003439">
    <property type="entry name" value="ABC_transporter-like_ATP-bd"/>
</dbReference>
<dbReference type="Pfam" id="PF00005">
    <property type="entry name" value="ABC_tran"/>
    <property type="match status" value="1"/>
</dbReference>
<dbReference type="GO" id="GO:0016887">
    <property type="term" value="F:ATP hydrolysis activity"/>
    <property type="evidence" value="ECO:0007669"/>
    <property type="project" value="InterPro"/>
</dbReference>
<dbReference type="FunFam" id="3.40.50.300:FF:000134">
    <property type="entry name" value="Iron-enterobactin ABC transporter ATP-binding protein"/>
    <property type="match status" value="1"/>
</dbReference>
<proteinExistence type="inferred from homology"/>
<name>A0A067Z2S3_GLUOY</name>
<dbReference type="InterPro" id="IPR027417">
    <property type="entry name" value="P-loop_NTPase"/>
</dbReference>
<keyword evidence="4 8" id="KW-0067">ATP-binding</keyword>
<dbReference type="HOGENOM" id="CLU_000604_1_11_5"/>
<protein>
    <submittedName>
        <fullName evidence="8">Putative iron complex ABC transporter ATP-binding protein</fullName>
    </submittedName>
</protein>
<evidence type="ECO:0000313" key="9">
    <source>
        <dbReference type="Proteomes" id="UP000031656"/>
    </source>
</evidence>
<dbReference type="InterPro" id="IPR003593">
    <property type="entry name" value="AAA+_ATPase"/>
</dbReference>
<dbReference type="PANTHER" id="PTHR42794">
    <property type="entry name" value="HEMIN IMPORT ATP-BINDING PROTEIN HMUV"/>
    <property type="match status" value="1"/>
</dbReference>
<dbReference type="RefSeq" id="WP_041111167.1">
    <property type="nucleotide sequence ID" value="NZ_CP004373.1"/>
</dbReference>
<dbReference type="PANTHER" id="PTHR42794:SF1">
    <property type="entry name" value="HEMIN IMPORT ATP-BINDING PROTEIN HMUV"/>
    <property type="match status" value="1"/>
</dbReference>
<keyword evidence="3" id="KW-0547">Nucleotide-binding</keyword>
<keyword evidence="5" id="KW-1278">Translocase</keyword>
<evidence type="ECO:0000256" key="6">
    <source>
        <dbReference type="ARBA" id="ARBA00037066"/>
    </source>
</evidence>